<name>A0A9Q1GDF1_SYNKA</name>
<dbReference type="EMBL" id="JAINUF010000001">
    <property type="protein sequence ID" value="KAJ8381429.1"/>
    <property type="molecule type" value="Genomic_DNA"/>
</dbReference>
<accession>A0A9Q1GDF1</accession>
<evidence type="ECO:0008006" key="3">
    <source>
        <dbReference type="Google" id="ProtNLM"/>
    </source>
</evidence>
<dbReference type="InterPro" id="IPR021109">
    <property type="entry name" value="Peptidase_aspartic_dom_sf"/>
</dbReference>
<sequence>MAVGKQEQAGVEGAPAVCGQKRLVKKRVCRLCSTDSIYVPCEVAGTLVTALIDTGSTISLIQMGLLAHSTPRLATDVKLEFQYLSATKDNQGTRTHVTKHGINTYEATPNRQQPWHLPLAQRAEVEEKIEEMAAAGVIHPSESACYKTSCLSTGQGTSMETQTACHAARAPAAPAVLVKEQRPGKKRGGGDKNHFTKLPPLLALLLP</sequence>
<dbReference type="InterPro" id="IPR001969">
    <property type="entry name" value="Aspartic_peptidase_AS"/>
</dbReference>
<dbReference type="PROSITE" id="PS00141">
    <property type="entry name" value="ASP_PROTEASE"/>
    <property type="match status" value="1"/>
</dbReference>
<dbReference type="SUPFAM" id="SSF56672">
    <property type="entry name" value="DNA/RNA polymerases"/>
    <property type="match status" value="1"/>
</dbReference>
<dbReference type="Proteomes" id="UP001152622">
    <property type="component" value="Chromosome 1"/>
</dbReference>
<proteinExistence type="predicted"/>
<keyword evidence="2" id="KW-1185">Reference proteome</keyword>
<gene>
    <name evidence="1" type="ORF">SKAU_G00022070</name>
</gene>
<evidence type="ECO:0000313" key="1">
    <source>
        <dbReference type="EMBL" id="KAJ8381429.1"/>
    </source>
</evidence>
<organism evidence="1 2">
    <name type="scientific">Synaphobranchus kaupii</name>
    <name type="common">Kaup's arrowtooth eel</name>
    <dbReference type="NCBI Taxonomy" id="118154"/>
    <lineage>
        <taxon>Eukaryota</taxon>
        <taxon>Metazoa</taxon>
        <taxon>Chordata</taxon>
        <taxon>Craniata</taxon>
        <taxon>Vertebrata</taxon>
        <taxon>Euteleostomi</taxon>
        <taxon>Actinopterygii</taxon>
        <taxon>Neopterygii</taxon>
        <taxon>Teleostei</taxon>
        <taxon>Anguilliformes</taxon>
        <taxon>Synaphobranchidae</taxon>
        <taxon>Synaphobranchus</taxon>
    </lineage>
</organism>
<dbReference type="Gene3D" id="2.40.70.10">
    <property type="entry name" value="Acid Proteases"/>
    <property type="match status" value="1"/>
</dbReference>
<dbReference type="SUPFAM" id="SSF50630">
    <property type="entry name" value="Acid proteases"/>
    <property type="match status" value="1"/>
</dbReference>
<dbReference type="Gene3D" id="3.10.10.10">
    <property type="entry name" value="HIV Type 1 Reverse Transcriptase, subunit A, domain 1"/>
    <property type="match status" value="1"/>
</dbReference>
<dbReference type="AlphaFoldDB" id="A0A9Q1GDF1"/>
<evidence type="ECO:0000313" key="2">
    <source>
        <dbReference type="Proteomes" id="UP001152622"/>
    </source>
</evidence>
<dbReference type="GO" id="GO:0004190">
    <property type="term" value="F:aspartic-type endopeptidase activity"/>
    <property type="evidence" value="ECO:0007669"/>
    <property type="project" value="InterPro"/>
</dbReference>
<comment type="caution">
    <text evidence="1">The sequence shown here is derived from an EMBL/GenBank/DDBJ whole genome shotgun (WGS) entry which is preliminary data.</text>
</comment>
<reference evidence="1" key="1">
    <citation type="journal article" date="2023" name="Science">
        <title>Genome structures resolve the early diversification of teleost fishes.</title>
        <authorList>
            <person name="Parey E."/>
            <person name="Louis A."/>
            <person name="Montfort J."/>
            <person name="Bouchez O."/>
            <person name="Roques C."/>
            <person name="Iampietro C."/>
            <person name="Lluch J."/>
            <person name="Castinel A."/>
            <person name="Donnadieu C."/>
            <person name="Desvignes T."/>
            <person name="Floi Bucao C."/>
            <person name="Jouanno E."/>
            <person name="Wen M."/>
            <person name="Mejri S."/>
            <person name="Dirks R."/>
            <person name="Jansen H."/>
            <person name="Henkel C."/>
            <person name="Chen W.J."/>
            <person name="Zahm M."/>
            <person name="Cabau C."/>
            <person name="Klopp C."/>
            <person name="Thompson A.W."/>
            <person name="Robinson-Rechavi M."/>
            <person name="Braasch I."/>
            <person name="Lecointre G."/>
            <person name="Bobe J."/>
            <person name="Postlethwait J.H."/>
            <person name="Berthelot C."/>
            <person name="Roest Crollius H."/>
            <person name="Guiguen Y."/>
        </authorList>
    </citation>
    <scope>NUCLEOTIDE SEQUENCE</scope>
    <source>
        <strain evidence="1">WJC10195</strain>
    </source>
</reference>
<dbReference type="GO" id="GO:0006508">
    <property type="term" value="P:proteolysis"/>
    <property type="evidence" value="ECO:0007669"/>
    <property type="project" value="InterPro"/>
</dbReference>
<dbReference type="InterPro" id="IPR043502">
    <property type="entry name" value="DNA/RNA_pol_sf"/>
</dbReference>
<protein>
    <recommendedName>
        <fullName evidence="3">Peptidase A2 domain-containing protein</fullName>
    </recommendedName>
</protein>